<proteinExistence type="predicted"/>
<accession>A0A3N2D8Q3</accession>
<evidence type="ECO:0000256" key="1">
    <source>
        <dbReference type="SAM" id="SignalP"/>
    </source>
</evidence>
<name>A0A3N2D8Q3_9MICO</name>
<dbReference type="RefSeq" id="WP_148059534.1">
    <property type="nucleotide sequence ID" value="NZ_RKHQ01000001.1"/>
</dbReference>
<dbReference type="Proteomes" id="UP000275356">
    <property type="component" value="Unassembled WGS sequence"/>
</dbReference>
<comment type="caution">
    <text evidence="2">The sequence shown here is derived from an EMBL/GenBank/DDBJ whole genome shotgun (WGS) entry which is preliminary data.</text>
</comment>
<keyword evidence="1" id="KW-0732">Signal</keyword>
<protein>
    <recommendedName>
        <fullName evidence="4">Secreted protein</fullName>
    </recommendedName>
</protein>
<dbReference type="AlphaFoldDB" id="A0A3N2D8Q3"/>
<feature type="chain" id="PRO_5018185409" description="Secreted protein" evidence="1">
    <location>
        <begin position="26"/>
        <end position="180"/>
    </location>
</feature>
<dbReference type="OrthoDB" id="5148242at2"/>
<sequence>MYARTIATTLATTVLLGLGASAAQAHSYASVAEHGPSAPGNGTELDPDEVATVVTETYDVMPGGGTVGSVYETDPPSGPTPFATWGSSYAISTETAWLYYKGRAKAAGNVFQGQRIVKVCIWYSQGSQNISGTVCSSASSNGGSWIAGAEKSVSAWDNLSVNWPQTRFNIETTRINPNIY</sequence>
<gene>
    <name evidence="2" type="ORF">EDD28_0656</name>
</gene>
<feature type="signal peptide" evidence="1">
    <location>
        <begin position="1"/>
        <end position="25"/>
    </location>
</feature>
<dbReference type="EMBL" id="RKHQ01000001">
    <property type="protein sequence ID" value="ROR96082.1"/>
    <property type="molecule type" value="Genomic_DNA"/>
</dbReference>
<evidence type="ECO:0000313" key="3">
    <source>
        <dbReference type="Proteomes" id="UP000275356"/>
    </source>
</evidence>
<evidence type="ECO:0000313" key="2">
    <source>
        <dbReference type="EMBL" id="ROR96082.1"/>
    </source>
</evidence>
<reference evidence="2 3" key="1">
    <citation type="submission" date="2018-11" db="EMBL/GenBank/DDBJ databases">
        <title>Sequencing the genomes of 1000 actinobacteria strains.</title>
        <authorList>
            <person name="Klenk H.-P."/>
        </authorList>
    </citation>
    <scope>NUCLEOTIDE SEQUENCE [LARGE SCALE GENOMIC DNA]</scope>
    <source>
        <strain evidence="2 3">DSM 13521</strain>
    </source>
</reference>
<keyword evidence="3" id="KW-1185">Reference proteome</keyword>
<organism evidence="2 3">
    <name type="scientific">Salana multivorans</name>
    <dbReference type="NCBI Taxonomy" id="120377"/>
    <lineage>
        <taxon>Bacteria</taxon>
        <taxon>Bacillati</taxon>
        <taxon>Actinomycetota</taxon>
        <taxon>Actinomycetes</taxon>
        <taxon>Micrococcales</taxon>
        <taxon>Beutenbergiaceae</taxon>
        <taxon>Salana</taxon>
    </lineage>
</organism>
<evidence type="ECO:0008006" key="4">
    <source>
        <dbReference type="Google" id="ProtNLM"/>
    </source>
</evidence>